<keyword evidence="3" id="KW-1185">Reference proteome</keyword>
<protein>
    <submittedName>
        <fullName evidence="2">Uncharacterized protein</fullName>
    </submittedName>
</protein>
<accession>A0A4R7C6Y8</accession>
<dbReference type="AlphaFoldDB" id="A0A4R7C6Y8"/>
<feature type="signal peptide" evidence="1">
    <location>
        <begin position="1"/>
        <end position="19"/>
    </location>
</feature>
<name>A0A4R7C6Y8_9HYPH</name>
<dbReference type="EMBL" id="SNZR01000011">
    <property type="protein sequence ID" value="TDR93005.1"/>
    <property type="molecule type" value="Genomic_DNA"/>
</dbReference>
<comment type="caution">
    <text evidence="2">The sequence shown here is derived from an EMBL/GenBank/DDBJ whole genome shotgun (WGS) entry which is preliminary data.</text>
</comment>
<keyword evidence="1" id="KW-0732">Signal</keyword>
<proteinExistence type="predicted"/>
<dbReference type="Proteomes" id="UP000295122">
    <property type="component" value="Unassembled WGS sequence"/>
</dbReference>
<feature type="chain" id="PRO_5020399900" evidence="1">
    <location>
        <begin position="20"/>
        <end position="384"/>
    </location>
</feature>
<gene>
    <name evidence="2" type="ORF">EV668_0252</name>
</gene>
<evidence type="ECO:0000313" key="2">
    <source>
        <dbReference type="EMBL" id="TDR93005.1"/>
    </source>
</evidence>
<reference evidence="2 3" key="1">
    <citation type="submission" date="2019-03" db="EMBL/GenBank/DDBJ databases">
        <title>Genomic Encyclopedia of Type Strains, Phase IV (KMG-IV): sequencing the most valuable type-strain genomes for metagenomic binning, comparative biology and taxonomic classification.</title>
        <authorList>
            <person name="Goeker M."/>
        </authorList>
    </citation>
    <scope>NUCLEOTIDE SEQUENCE [LARGE SCALE GENOMIC DNA]</scope>
    <source>
        <strain evidence="2 3">DSM 25903</strain>
    </source>
</reference>
<evidence type="ECO:0000313" key="3">
    <source>
        <dbReference type="Proteomes" id="UP000295122"/>
    </source>
</evidence>
<organism evidence="2 3">
    <name type="scientific">Enterovirga rhinocerotis</name>
    <dbReference type="NCBI Taxonomy" id="1339210"/>
    <lineage>
        <taxon>Bacteria</taxon>
        <taxon>Pseudomonadati</taxon>
        <taxon>Pseudomonadota</taxon>
        <taxon>Alphaproteobacteria</taxon>
        <taxon>Hyphomicrobiales</taxon>
        <taxon>Methylobacteriaceae</taxon>
        <taxon>Enterovirga</taxon>
    </lineage>
</organism>
<dbReference type="OrthoDB" id="8196130at2"/>
<evidence type="ECO:0000256" key="1">
    <source>
        <dbReference type="SAM" id="SignalP"/>
    </source>
</evidence>
<sequence>MIRAIGLVLMGALASPAAAQPTRPDQPARERHLLFSEGEAADRSVMLDGILSESRTGNRPAEFSLDLCFPQRPDLTSLDRVTAQVAVTRNRMTATGRSLVAGLPTTVTIETAPGQGKGAPSFKGTIVYGDQTIAIREQPLEFEDGAAPEPYQPSGVVGTLAPNEAMATVPLGSVRAVLDIARQQKAVLPPNQLVPGCADLRTGKQIIRLVSSRADVRPLLSALKAIPGSEVTGPEHYAREDGVRLPANLRSLPEIRIVQDFAETARKVLGASEPAAIRSRPENGDHVILVPRDTALAKPLGLREVVVITVMIAPEIGSEKGDPMLYLMRVGSGFLDPAESLTLQQDLTESASYTDIIPGRVSGALADAFAARLGTEARQGAARR</sequence>
<dbReference type="RefSeq" id="WP_133768043.1">
    <property type="nucleotide sequence ID" value="NZ_SNZR01000011.1"/>
</dbReference>